<evidence type="ECO:0000313" key="2">
    <source>
        <dbReference type="Proteomes" id="UP001500582"/>
    </source>
</evidence>
<name>A0ABP8GBU5_9SPHI</name>
<comment type="caution">
    <text evidence="1">The sequence shown here is derived from an EMBL/GenBank/DDBJ whole genome shotgun (WGS) entry which is preliminary data.</text>
</comment>
<reference evidence="2" key="1">
    <citation type="journal article" date="2019" name="Int. J. Syst. Evol. Microbiol.">
        <title>The Global Catalogue of Microorganisms (GCM) 10K type strain sequencing project: providing services to taxonomists for standard genome sequencing and annotation.</title>
        <authorList>
            <consortium name="The Broad Institute Genomics Platform"/>
            <consortium name="The Broad Institute Genome Sequencing Center for Infectious Disease"/>
            <person name="Wu L."/>
            <person name="Ma J."/>
        </authorList>
    </citation>
    <scope>NUCLEOTIDE SEQUENCE [LARGE SCALE GENOMIC DNA]</scope>
    <source>
        <strain evidence="2">JCM 17705</strain>
    </source>
</reference>
<accession>A0ABP8GBU5</accession>
<organism evidence="1 2">
    <name type="scientific">Mucilaginibacter gynuensis</name>
    <dbReference type="NCBI Taxonomy" id="1302236"/>
    <lineage>
        <taxon>Bacteria</taxon>
        <taxon>Pseudomonadati</taxon>
        <taxon>Bacteroidota</taxon>
        <taxon>Sphingobacteriia</taxon>
        <taxon>Sphingobacteriales</taxon>
        <taxon>Sphingobacteriaceae</taxon>
        <taxon>Mucilaginibacter</taxon>
    </lineage>
</organism>
<protein>
    <submittedName>
        <fullName evidence="1">Uncharacterized protein</fullName>
    </submittedName>
</protein>
<gene>
    <name evidence="1" type="ORF">GCM10023149_20840</name>
</gene>
<sequence length="124" mass="13802">MSGSVEKKVPEGCATATFKKMYIQLAAASGEADVDYLEKTQKGITSFTESLGVKRDYHFQTKAINNYRVLITHETTNNMVNTYTFYCVAGDRKSVLTGVIEYPKNGEVDAKSELDKLLASIKFK</sequence>
<dbReference type="Proteomes" id="UP001500582">
    <property type="component" value="Unassembled WGS sequence"/>
</dbReference>
<proteinExistence type="predicted"/>
<dbReference type="EMBL" id="BAABFT010000004">
    <property type="protein sequence ID" value="GAA4321147.1"/>
    <property type="molecule type" value="Genomic_DNA"/>
</dbReference>
<keyword evidence="2" id="KW-1185">Reference proteome</keyword>
<evidence type="ECO:0000313" key="1">
    <source>
        <dbReference type="EMBL" id="GAA4321147.1"/>
    </source>
</evidence>